<evidence type="ECO:0000313" key="8">
    <source>
        <dbReference type="Proteomes" id="UP000030748"/>
    </source>
</evidence>
<dbReference type="GO" id="GO:0004497">
    <property type="term" value="F:monooxygenase activity"/>
    <property type="evidence" value="ECO:0000318"/>
    <property type="project" value="GO_Central"/>
</dbReference>
<evidence type="ECO:0000256" key="3">
    <source>
        <dbReference type="ARBA" id="ARBA00022827"/>
    </source>
</evidence>
<evidence type="ECO:0000256" key="5">
    <source>
        <dbReference type="ARBA" id="ARBA00023002"/>
    </source>
</evidence>
<comment type="similarity">
    <text evidence="1 6">Belongs to the FMO family.</text>
</comment>
<keyword evidence="6" id="KW-0503">Monooxygenase</keyword>
<keyword evidence="3 6" id="KW-0274">FAD</keyword>
<dbReference type="InterPro" id="IPR050346">
    <property type="entry name" value="FMO-like"/>
</dbReference>
<proteinExistence type="inferred from homology"/>
<dbReference type="FunFam" id="3.50.50.60:FF:000169">
    <property type="entry name" value="Flavin-containing monooxygenase"/>
    <property type="match status" value="1"/>
</dbReference>
<dbReference type="EC" id="1.-.-.-" evidence="6"/>
<gene>
    <name evidence="7" type="ORF">MIMGU_mgv1a018791mg</name>
</gene>
<evidence type="ECO:0000256" key="4">
    <source>
        <dbReference type="ARBA" id="ARBA00022857"/>
    </source>
</evidence>
<dbReference type="PANTHER" id="PTHR23023">
    <property type="entry name" value="DIMETHYLANILINE MONOOXYGENASE"/>
    <property type="match status" value="1"/>
</dbReference>
<dbReference type="PIRSF" id="PIRSF000332">
    <property type="entry name" value="FMO"/>
    <property type="match status" value="1"/>
</dbReference>
<dbReference type="Gene3D" id="3.50.50.60">
    <property type="entry name" value="FAD/NAD(P)-binding domain"/>
    <property type="match status" value="2"/>
</dbReference>
<keyword evidence="5 6" id="KW-0560">Oxidoreductase</keyword>
<accession>A0A022QUS9</accession>
<dbReference type="GO" id="GO:0050661">
    <property type="term" value="F:NADP binding"/>
    <property type="evidence" value="ECO:0007669"/>
    <property type="project" value="InterPro"/>
</dbReference>
<protein>
    <recommendedName>
        <fullName evidence="6">Flavin-containing monooxygenase</fullName>
        <ecNumber evidence="6">1.-.-.-</ecNumber>
    </recommendedName>
</protein>
<evidence type="ECO:0000313" key="7">
    <source>
        <dbReference type="EMBL" id="EYU30280.1"/>
    </source>
</evidence>
<evidence type="ECO:0000256" key="2">
    <source>
        <dbReference type="ARBA" id="ARBA00022630"/>
    </source>
</evidence>
<sequence length="536" mass="61963">MDFSISHEPNNEKKKKQIAIIGAGISGILACKHVIEKGFDPLLFESRNGIGGVWSTNTIDSTKLQSPKDYFQFSDFPWPDSVTETFPDHNQVVNYITSYALHFDIFSRIKFNNKVIGIEYCNSSIIDEDDMSNWDKWGGTGEAFSTNGKWNILVQNILNPMDAPKVYEVDFVILCIGKFSDLPNMPYFPLNNNNKNNNVFKGEVIHSMDYGAMDKIEAAKFTENKRVTVVGFQKSALDIAAQIAKNNGVKYPCTLVFRRVNWAGSEDLVKFTFKNLNRFSEMMIHKPGEGLIHWFLAILLSPLRWIFSKFVEWYLKWSYPLKKYNMVPDHSFLKQIYSCMFMVLPRGFYERVKEGSLILKKSRAFLGFYQNGLILDDTMSPRLETDIVIFATGYKSDEKISNIFTSIDLKKCIIGSSAPFYRECIHPRIPQLAILGYSESPATLFTFEMRSKWISHFLAGKFKLPPIIEMEENVRKWEENARRYSCENYKRACVAAQLQIYCNDQLCSDIGCNPRRKKWFFQELFSPYHPIDYANI</sequence>
<evidence type="ECO:0000256" key="6">
    <source>
        <dbReference type="RuleBase" id="RU361177"/>
    </source>
</evidence>
<comment type="cofactor">
    <cofactor evidence="6">
        <name>FAD</name>
        <dbReference type="ChEBI" id="CHEBI:57692"/>
    </cofactor>
</comment>
<dbReference type="InterPro" id="IPR020946">
    <property type="entry name" value="Flavin_mOase-like"/>
</dbReference>
<dbReference type="Pfam" id="PF00743">
    <property type="entry name" value="FMO-like"/>
    <property type="match status" value="1"/>
</dbReference>
<dbReference type="GO" id="GO:0050660">
    <property type="term" value="F:flavin adenine dinucleotide binding"/>
    <property type="evidence" value="ECO:0007669"/>
    <property type="project" value="InterPro"/>
</dbReference>
<keyword evidence="4" id="KW-0521">NADP</keyword>
<organism evidence="7 8">
    <name type="scientific">Erythranthe guttata</name>
    <name type="common">Yellow monkey flower</name>
    <name type="synonym">Mimulus guttatus</name>
    <dbReference type="NCBI Taxonomy" id="4155"/>
    <lineage>
        <taxon>Eukaryota</taxon>
        <taxon>Viridiplantae</taxon>
        <taxon>Streptophyta</taxon>
        <taxon>Embryophyta</taxon>
        <taxon>Tracheophyta</taxon>
        <taxon>Spermatophyta</taxon>
        <taxon>Magnoliopsida</taxon>
        <taxon>eudicotyledons</taxon>
        <taxon>Gunneridae</taxon>
        <taxon>Pentapetalae</taxon>
        <taxon>asterids</taxon>
        <taxon>lamiids</taxon>
        <taxon>Lamiales</taxon>
        <taxon>Phrymaceae</taxon>
        <taxon>Erythranthe</taxon>
    </lineage>
</organism>
<evidence type="ECO:0000256" key="1">
    <source>
        <dbReference type="ARBA" id="ARBA00009183"/>
    </source>
</evidence>
<dbReference type="FunFam" id="3.50.50.60:FF:000403">
    <property type="entry name" value="Flavin-containing monooxygenase"/>
    <property type="match status" value="1"/>
</dbReference>
<keyword evidence="2 6" id="KW-0285">Flavoprotein</keyword>
<reference evidence="7 8" key="1">
    <citation type="journal article" date="2013" name="Proc. Natl. Acad. Sci. U.S.A.">
        <title>Fine-scale variation in meiotic recombination in Mimulus inferred from population shotgun sequencing.</title>
        <authorList>
            <person name="Hellsten U."/>
            <person name="Wright K.M."/>
            <person name="Jenkins J."/>
            <person name="Shu S."/>
            <person name="Yuan Y."/>
            <person name="Wessler S.R."/>
            <person name="Schmutz J."/>
            <person name="Willis J.H."/>
            <person name="Rokhsar D.S."/>
        </authorList>
    </citation>
    <scope>NUCLEOTIDE SEQUENCE [LARGE SCALE GENOMIC DNA]</scope>
    <source>
        <strain evidence="8">cv. DUN x IM62</strain>
    </source>
</reference>
<dbReference type="InterPro" id="IPR036188">
    <property type="entry name" value="FAD/NAD-bd_sf"/>
</dbReference>
<dbReference type="SUPFAM" id="SSF51905">
    <property type="entry name" value="FAD/NAD(P)-binding domain"/>
    <property type="match status" value="2"/>
</dbReference>
<dbReference type="eggNOG" id="KOG1399">
    <property type="taxonomic scope" value="Eukaryota"/>
</dbReference>
<dbReference type="AlphaFoldDB" id="A0A022QUS9"/>
<dbReference type="InterPro" id="IPR000960">
    <property type="entry name" value="Flavin_mOase"/>
</dbReference>
<dbReference type="STRING" id="4155.A0A022QUS9"/>
<dbReference type="GO" id="GO:0004499">
    <property type="term" value="F:N,N-dimethylaniline monooxygenase activity"/>
    <property type="evidence" value="ECO:0007669"/>
    <property type="project" value="InterPro"/>
</dbReference>
<keyword evidence="8" id="KW-1185">Reference proteome</keyword>
<dbReference type="EMBL" id="KI631090">
    <property type="protein sequence ID" value="EYU30280.1"/>
    <property type="molecule type" value="Genomic_DNA"/>
</dbReference>
<dbReference type="Proteomes" id="UP000030748">
    <property type="component" value="Unassembled WGS sequence"/>
</dbReference>
<dbReference type="PhylomeDB" id="A0A022QUS9"/>
<name>A0A022QUS9_ERYGU</name>